<feature type="compositionally biased region" description="Acidic residues" evidence="1">
    <location>
        <begin position="402"/>
        <end position="416"/>
    </location>
</feature>
<comment type="caution">
    <text evidence="2">The sequence shown here is derived from an EMBL/GenBank/DDBJ whole genome shotgun (WGS) entry which is preliminary data.</text>
</comment>
<feature type="region of interest" description="Disordered" evidence="1">
    <location>
        <begin position="155"/>
        <end position="232"/>
    </location>
</feature>
<evidence type="ECO:0000313" key="3">
    <source>
        <dbReference type="Proteomes" id="UP000236333"/>
    </source>
</evidence>
<dbReference type="AlphaFoldDB" id="A0A2J8A605"/>
<dbReference type="PANTHER" id="PTHR48125">
    <property type="entry name" value="LP07818P1"/>
    <property type="match status" value="1"/>
</dbReference>
<dbReference type="Gene3D" id="1.10.486.10">
    <property type="entry name" value="PCRA, domain 4"/>
    <property type="match status" value="1"/>
</dbReference>
<name>A0A2J8A605_9CHLO</name>
<organism evidence="2 3">
    <name type="scientific">Tetrabaena socialis</name>
    <dbReference type="NCBI Taxonomy" id="47790"/>
    <lineage>
        <taxon>Eukaryota</taxon>
        <taxon>Viridiplantae</taxon>
        <taxon>Chlorophyta</taxon>
        <taxon>core chlorophytes</taxon>
        <taxon>Chlorophyceae</taxon>
        <taxon>CS clade</taxon>
        <taxon>Chlamydomonadales</taxon>
        <taxon>Tetrabaenaceae</taxon>
        <taxon>Tetrabaena</taxon>
    </lineage>
</organism>
<evidence type="ECO:0000256" key="1">
    <source>
        <dbReference type="SAM" id="MobiDB-lite"/>
    </source>
</evidence>
<evidence type="ECO:0000313" key="2">
    <source>
        <dbReference type="EMBL" id="PNH07962.1"/>
    </source>
</evidence>
<feature type="compositionally biased region" description="Gly residues" evidence="1">
    <location>
        <begin position="170"/>
        <end position="213"/>
    </location>
</feature>
<feature type="region of interest" description="Disordered" evidence="1">
    <location>
        <begin position="1"/>
        <end position="69"/>
    </location>
</feature>
<dbReference type="InterPro" id="IPR027417">
    <property type="entry name" value="P-loop_NTPase"/>
</dbReference>
<keyword evidence="3" id="KW-1185">Reference proteome</keyword>
<reference evidence="2 3" key="1">
    <citation type="journal article" date="2017" name="Mol. Biol. Evol.">
        <title>The 4-celled Tetrabaena socialis nuclear genome reveals the essential components for genetic control of cell number at the origin of multicellularity in the volvocine lineage.</title>
        <authorList>
            <person name="Featherston J."/>
            <person name="Arakaki Y."/>
            <person name="Hanschen E.R."/>
            <person name="Ferris P.J."/>
            <person name="Michod R.E."/>
            <person name="Olson B.J.S.C."/>
            <person name="Nozaki H."/>
            <person name="Durand P.M."/>
        </authorList>
    </citation>
    <scope>NUCLEOTIDE SEQUENCE [LARGE SCALE GENOMIC DNA]</scope>
    <source>
        <strain evidence="2 3">NIES-571</strain>
    </source>
</reference>
<gene>
    <name evidence="2" type="ORF">TSOC_005549</name>
</gene>
<protein>
    <submittedName>
        <fullName evidence="2">Uncharacterized protein</fullName>
    </submittedName>
</protein>
<feature type="compositionally biased region" description="Low complexity" evidence="1">
    <location>
        <begin position="369"/>
        <end position="392"/>
    </location>
</feature>
<proteinExistence type="predicted"/>
<dbReference type="EMBL" id="PGGS01000152">
    <property type="protein sequence ID" value="PNH07962.1"/>
    <property type="molecule type" value="Genomic_DNA"/>
</dbReference>
<feature type="compositionally biased region" description="Low complexity" evidence="1">
    <location>
        <begin position="21"/>
        <end position="46"/>
    </location>
</feature>
<sequence>MVDRMSEGARVSQKKKSVEHSAAASVAASTNPAASAAPAASTADSAQQQQPYGDPGAAAPRDPVSYEDHASYRADLRRLLYEALRSKFSPGAQDVLGAKPKDKQVKDVLAYLRLAMNPADDAAFVRVFNTPPWGLGDAKGRFMGTLEALQEGLDQQRVEQHHRQHQPRGVRGGGHNGGGGNNGGGRGGGGGGGNGGGGGHNGGGDRNGGGGGDPMEVDGSFKGGAGPPQRPPEHSLYGLCCALLAAAQGGGEEGGGDGGEAGAAREVLRLGRELKPAHRKGLLELVEVLEELRRGVWQLGPAGAIVRVLGLTGYVPRWLKKKANQERVAKDAAEGIAESPEGPAGAGRQAAARAVGAQSSGDECDDAAAGDAGPSTSATAAAGGDSTPTAAAAKRKRAFQEGSDDEDSDDGEEGEGEGEHEAGAAAAAAEEEEGGVEPLPAGMVPEPRRLDQEAAKLLGLRLLFQAQASRLRHAYAAATAEHAAQCAAAWAPLAAIRATCKQWCAGATQALRCPPDWLPPGKALAPPRRWRGAPLTSLSIAVPRGGLDWEADLDAWQAGVRQQLQQLYPRLQTVRWQVIDLVLPLNLRLGWVVGREDALWRAYEPAAEVRADGPLPQLVADSVVCPEREVVILHRIHNGPRGFLELTPVELAGPLTVRGLVRGVAAAATARLRREESTLGALGLRDMFEGAFEGLLSKGDGRYAIQIRL</sequence>
<dbReference type="PANTHER" id="PTHR48125:SF10">
    <property type="entry name" value="OS12G0136300 PROTEIN"/>
    <property type="match status" value="1"/>
</dbReference>
<accession>A0A2J8A605</accession>
<dbReference type="SUPFAM" id="SSF52540">
    <property type="entry name" value="P-loop containing nucleoside triphosphate hydrolases"/>
    <property type="match status" value="1"/>
</dbReference>
<feature type="region of interest" description="Disordered" evidence="1">
    <location>
        <begin position="331"/>
        <end position="445"/>
    </location>
</feature>
<feature type="compositionally biased region" description="Low complexity" evidence="1">
    <location>
        <begin position="346"/>
        <end position="361"/>
    </location>
</feature>
<dbReference type="Proteomes" id="UP000236333">
    <property type="component" value="Unassembled WGS sequence"/>
</dbReference>
<dbReference type="OrthoDB" id="1470711at2759"/>